<dbReference type="RefSeq" id="XP_066084661.1">
    <property type="nucleotide sequence ID" value="XM_066228564.1"/>
</dbReference>
<proteinExistence type="predicted"/>
<dbReference type="EMBL" id="CP144089">
    <property type="protein sequence ID" value="WWD06694.1"/>
    <property type="molecule type" value="Genomic_DNA"/>
</dbReference>
<dbReference type="AlphaFoldDB" id="A0AAX4KKP3"/>
<organism evidence="1 2">
    <name type="scientific">Kwoniella europaea PYCC6329</name>
    <dbReference type="NCBI Taxonomy" id="1423913"/>
    <lineage>
        <taxon>Eukaryota</taxon>
        <taxon>Fungi</taxon>
        <taxon>Dikarya</taxon>
        <taxon>Basidiomycota</taxon>
        <taxon>Agaricomycotina</taxon>
        <taxon>Tremellomycetes</taxon>
        <taxon>Tremellales</taxon>
        <taxon>Cryptococcaceae</taxon>
        <taxon>Kwoniella</taxon>
    </lineage>
</organism>
<accession>A0AAX4KKP3</accession>
<dbReference type="GeneID" id="91103589"/>
<sequence>MKEIESRLMEKLQLKTEEDKEDVEKEINKRLLSIKNATQDAISQIRRCKVDTKKEDIKLSLWYQSIEKAQKDSLGVIKREKQDLEEVKNRRIGEINTTIRSGIETIEKLGNQLMRELRETSSNSMVDLETTGFRLGIEQERAMFKIDEGDYVICGTYTKEELLQILDPQLHLIRSRSKKSKKNKNIKRNQKNRQVEIGNNQYPIRNHMLNDPDYPDRLVNLDTYLHMNPGPSAAEW</sequence>
<dbReference type="KEGG" id="ker:91103589"/>
<name>A0AAX4KKP3_9TREE</name>
<evidence type="ECO:0000313" key="2">
    <source>
        <dbReference type="Proteomes" id="UP001358614"/>
    </source>
</evidence>
<dbReference type="Proteomes" id="UP001358614">
    <property type="component" value="Chromosome 1"/>
</dbReference>
<protein>
    <submittedName>
        <fullName evidence="1">Uncharacterized protein</fullName>
    </submittedName>
</protein>
<reference evidence="1 2" key="1">
    <citation type="submission" date="2024-01" db="EMBL/GenBank/DDBJ databases">
        <title>Comparative genomics of Cryptococcus and Kwoniella reveals pathogenesis evolution and contrasting modes of karyotype evolution via chromosome fusion or intercentromeric recombination.</title>
        <authorList>
            <person name="Coelho M.A."/>
            <person name="David-Palma M."/>
            <person name="Shea T."/>
            <person name="Bowers K."/>
            <person name="McGinley-Smith S."/>
            <person name="Mohammad A.W."/>
            <person name="Gnirke A."/>
            <person name="Yurkov A.M."/>
            <person name="Nowrousian M."/>
            <person name="Sun S."/>
            <person name="Cuomo C.A."/>
            <person name="Heitman J."/>
        </authorList>
    </citation>
    <scope>NUCLEOTIDE SEQUENCE [LARGE SCALE GENOMIC DNA]</scope>
    <source>
        <strain evidence="1 2">PYCC6329</strain>
    </source>
</reference>
<gene>
    <name evidence="1" type="ORF">V865_004788</name>
</gene>
<keyword evidence="2" id="KW-1185">Reference proteome</keyword>
<evidence type="ECO:0000313" key="1">
    <source>
        <dbReference type="EMBL" id="WWD06694.1"/>
    </source>
</evidence>